<evidence type="ECO:0008006" key="3">
    <source>
        <dbReference type="Google" id="ProtNLM"/>
    </source>
</evidence>
<proteinExistence type="predicted"/>
<evidence type="ECO:0000313" key="2">
    <source>
        <dbReference type="Proteomes" id="UP001276659"/>
    </source>
</evidence>
<accession>A0AAD9YWQ2</accession>
<gene>
    <name evidence="1" type="ORF">OEA41_010486</name>
</gene>
<evidence type="ECO:0000313" key="1">
    <source>
        <dbReference type="EMBL" id="KAK3167359.1"/>
    </source>
</evidence>
<dbReference type="Proteomes" id="UP001276659">
    <property type="component" value="Unassembled WGS sequence"/>
</dbReference>
<dbReference type="InterPro" id="IPR042099">
    <property type="entry name" value="ANL_N_sf"/>
</dbReference>
<protein>
    <recommendedName>
        <fullName evidence="3">AMP-dependent synthetase/ligase domain-containing protein</fullName>
    </recommendedName>
</protein>
<dbReference type="AlphaFoldDB" id="A0AAD9YWQ2"/>
<organism evidence="1 2">
    <name type="scientific">Lepraria neglecta</name>
    <dbReference type="NCBI Taxonomy" id="209136"/>
    <lineage>
        <taxon>Eukaryota</taxon>
        <taxon>Fungi</taxon>
        <taxon>Dikarya</taxon>
        <taxon>Ascomycota</taxon>
        <taxon>Pezizomycotina</taxon>
        <taxon>Lecanoromycetes</taxon>
        <taxon>OSLEUM clade</taxon>
        <taxon>Lecanoromycetidae</taxon>
        <taxon>Lecanorales</taxon>
        <taxon>Lecanorineae</taxon>
        <taxon>Stereocaulaceae</taxon>
        <taxon>Lepraria</taxon>
    </lineage>
</organism>
<sequence>MSLENMAPVQELVKFARENSPYYRRRYENVPENISDLSQLPTVDDSTFWDANTGLPPENRVLTSSYLIGGAVFGTGGTTATPKASFVTREELREGAQGWVNCLIRAGLLPGDRVANILYEYLIEQNEPSNSVRLILYIGELLHDGQKKLLRKGFPSARIAPIQYGSVDGGLIGFPDSLPTDNDDNATIYAVNTQDVIMELVTDDGEPITEEGVRGNIAITNLLAQIPSVRARSGSGEDSGLFLRLVNTQDGVRREEAMGVSRIASRPKDPDRLAREMKEELARFEADWAEELKNRDFNPLSVEWISVKDLIINHRTGKLREIVDLRVE</sequence>
<dbReference type="Gene3D" id="3.40.50.12780">
    <property type="entry name" value="N-terminal domain of ligase-like"/>
    <property type="match status" value="2"/>
</dbReference>
<dbReference type="PANTHER" id="PTHR43845">
    <property type="entry name" value="BLR5969 PROTEIN"/>
    <property type="match status" value="1"/>
</dbReference>
<name>A0AAD9YWQ2_9LECA</name>
<dbReference type="PANTHER" id="PTHR43845:SF1">
    <property type="entry name" value="BLR5969 PROTEIN"/>
    <property type="match status" value="1"/>
</dbReference>
<dbReference type="EMBL" id="JASNWA010000011">
    <property type="protein sequence ID" value="KAK3167359.1"/>
    <property type="molecule type" value="Genomic_DNA"/>
</dbReference>
<reference evidence="1" key="1">
    <citation type="submission" date="2022-11" db="EMBL/GenBank/DDBJ databases">
        <title>Chromosomal genome sequence assembly and mating type (MAT) locus characterization of the leprose asexual lichenized fungus Lepraria neglecta (Nyl.) Erichsen.</title>
        <authorList>
            <person name="Allen J.L."/>
            <person name="Pfeffer B."/>
        </authorList>
    </citation>
    <scope>NUCLEOTIDE SEQUENCE</scope>
    <source>
        <strain evidence="1">Allen 5258</strain>
    </source>
</reference>
<comment type="caution">
    <text evidence="1">The sequence shown here is derived from an EMBL/GenBank/DDBJ whole genome shotgun (WGS) entry which is preliminary data.</text>
</comment>
<keyword evidence="2" id="KW-1185">Reference proteome</keyword>
<dbReference type="SUPFAM" id="SSF56801">
    <property type="entry name" value="Acetyl-CoA synthetase-like"/>
    <property type="match status" value="1"/>
</dbReference>